<comment type="similarity">
    <text evidence="2">Belongs to the unc-93 family.</text>
</comment>
<keyword evidence="4 6" id="KW-1133">Transmembrane helix</keyword>
<reference evidence="8" key="3">
    <citation type="submission" date="2023-05" db="EMBL/GenBank/DDBJ databases">
        <authorList>
            <person name="Smith C.H."/>
        </authorList>
    </citation>
    <scope>NUCLEOTIDE SEQUENCE</scope>
    <source>
        <strain evidence="8">CHS0354</strain>
        <tissue evidence="8">Mantle</tissue>
    </source>
</reference>
<feature type="transmembrane region" description="Helical" evidence="6">
    <location>
        <begin position="92"/>
        <end position="112"/>
    </location>
</feature>
<dbReference type="SUPFAM" id="SSF103473">
    <property type="entry name" value="MFS general substrate transporter"/>
    <property type="match status" value="1"/>
</dbReference>
<feature type="transmembrane region" description="Helical" evidence="6">
    <location>
        <begin position="336"/>
        <end position="357"/>
    </location>
</feature>
<proteinExistence type="inferred from homology"/>
<dbReference type="SUPFAM" id="SSF52799">
    <property type="entry name" value="(Phosphotyrosine protein) phosphatases II"/>
    <property type="match status" value="1"/>
</dbReference>
<dbReference type="PROSITE" id="PS50055">
    <property type="entry name" value="TYR_PHOSPHATASE_PTP"/>
    <property type="match status" value="1"/>
</dbReference>
<dbReference type="GO" id="GO:0004725">
    <property type="term" value="F:protein tyrosine phosphatase activity"/>
    <property type="evidence" value="ECO:0007669"/>
    <property type="project" value="InterPro"/>
</dbReference>
<dbReference type="Proteomes" id="UP001195483">
    <property type="component" value="Unassembled WGS sequence"/>
</dbReference>
<evidence type="ECO:0000256" key="5">
    <source>
        <dbReference type="ARBA" id="ARBA00023136"/>
    </source>
</evidence>
<keyword evidence="3 6" id="KW-0812">Transmembrane</keyword>
<dbReference type="Gene3D" id="3.90.190.10">
    <property type="entry name" value="Protein tyrosine phosphatase superfamily"/>
    <property type="match status" value="1"/>
</dbReference>
<dbReference type="GO" id="GO:0016020">
    <property type="term" value="C:membrane"/>
    <property type="evidence" value="ECO:0007669"/>
    <property type="project" value="UniProtKB-SubCell"/>
</dbReference>
<dbReference type="InterPro" id="IPR029021">
    <property type="entry name" value="Prot-tyrosine_phosphatase-like"/>
</dbReference>
<feature type="transmembrane region" description="Helical" evidence="6">
    <location>
        <begin position="124"/>
        <end position="142"/>
    </location>
</feature>
<dbReference type="EMBL" id="JAEAOA010001800">
    <property type="protein sequence ID" value="KAK3600237.1"/>
    <property type="molecule type" value="Genomic_DNA"/>
</dbReference>
<feature type="transmembrane region" description="Helical" evidence="6">
    <location>
        <begin position="148"/>
        <end position="171"/>
    </location>
</feature>
<reference evidence="8" key="2">
    <citation type="journal article" date="2021" name="Genome Biol. Evol.">
        <title>Developing a high-quality reference genome for a parasitic bivalve with doubly uniparental inheritance (Bivalvia: Unionida).</title>
        <authorList>
            <person name="Smith C.H."/>
        </authorList>
    </citation>
    <scope>NUCLEOTIDE SEQUENCE</scope>
    <source>
        <strain evidence="8">CHS0354</strain>
        <tissue evidence="8">Mantle</tissue>
    </source>
</reference>
<dbReference type="InterPro" id="IPR051951">
    <property type="entry name" value="UNC-93_regulatory"/>
</dbReference>
<comment type="subcellular location">
    <subcellularLocation>
        <location evidence="1">Membrane</location>
        <topology evidence="1">Multi-pass membrane protein</topology>
    </subcellularLocation>
</comment>
<evidence type="ECO:0000313" key="8">
    <source>
        <dbReference type="EMBL" id="KAK3600237.1"/>
    </source>
</evidence>
<feature type="transmembrane region" description="Helical" evidence="6">
    <location>
        <begin position="369"/>
        <end position="388"/>
    </location>
</feature>
<feature type="transmembrane region" description="Helical" evidence="6">
    <location>
        <begin position="456"/>
        <end position="479"/>
    </location>
</feature>
<dbReference type="InterPro" id="IPR000242">
    <property type="entry name" value="PTP_cat"/>
</dbReference>
<dbReference type="Pfam" id="PF05978">
    <property type="entry name" value="UNC-93"/>
    <property type="match status" value="1"/>
</dbReference>
<feature type="transmembrane region" description="Helical" evidence="6">
    <location>
        <begin position="251"/>
        <end position="273"/>
    </location>
</feature>
<evidence type="ECO:0000256" key="6">
    <source>
        <dbReference type="SAM" id="Phobius"/>
    </source>
</evidence>
<feature type="transmembrane region" description="Helical" evidence="6">
    <location>
        <begin position="309"/>
        <end position="330"/>
    </location>
</feature>
<name>A0AAE0SY63_9BIVA</name>
<evidence type="ECO:0000256" key="2">
    <source>
        <dbReference type="ARBA" id="ARBA00009172"/>
    </source>
</evidence>
<accession>A0AAE0SY63</accession>
<sequence length="795" mass="89972">MGAFLHKSLSEIIQTASNDLTQMNYKENPNGRTKKSLKTSKVALETTSGNTFQMTKFQIIKNMLVLILGLWILFTSFNSLSNLQSSLNREEGLGTIRLSVIYAAQIVFCMFLPPVTIARLGCKWTVAISMLCYIAYIAANFYATWVTIIPAAIILGLGAALLWSASCTYLTQAGFWYAKMTGRTEDDTINRFFAVFFFIFPSSQMIADILSMMVFRQIPANYRREEKCPANYDPRIVVDNTNLDTPDNDNIYRVCGICIACAAVAFLIIVIFLDRIVLDKYDDKEAKKICPHLLVETIKHCWGNHYQKLLIFLTFYSGIAQAFIAGDFTVSCVKGVWNVSFVTFGYMVVEAVYVLICRRLWPRMGYIPIFVLAFIIHGGCQIAMLNWLRHPDVMSFFYILATLWRMGDGVIQAQINALTGFLFTKNTVAAFTNYRLFESIGFITAFGYDSYLITRVKLYLCLVFLCVGMFFYGVIEVVYRRSAAEKSNDDPQAKVQTDENYSRINGTEDIPLEIQPNTEGTPEKHCVAIGNYLQFYNRLMEANLSSGKLNFLHSFEDYLTRMNRDQTSIQYDYSTSISDDPVNMDVVDAMDIYHLGEKGRICMVTATSVMTLNFWNNVVDNNITTIVDLDVEGDVDLNEITNISFKQVKVLGVHETFLSGIRFVKLQLISGNKDRSVLYIAATFKPDEELLVNATKLAIIYIHGVRATSESAGQNVLIHIKATSSGKHGIVYGVFSVLHHLDETGFFDLDESLKRAREKNIFEVDTFEKFRLLHDAARLFVLNHEGKENVSGTQI</sequence>
<feature type="transmembrane region" description="Helical" evidence="6">
    <location>
        <begin position="192"/>
        <end position="215"/>
    </location>
</feature>
<evidence type="ECO:0000313" key="9">
    <source>
        <dbReference type="Proteomes" id="UP001195483"/>
    </source>
</evidence>
<dbReference type="InterPro" id="IPR010291">
    <property type="entry name" value="Ion_channel_UNC-93"/>
</dbReference>
<feature type="domain" description="Tyrosine-protein phosphatase" evidence="7">
    <location>
        <begin position="555"/>
        <end position="780"/>
    </location>
</feature>
<dbReference type="AlphaFoldDB" id="A0AAE0SY63"/>
<dbReference type="PANTHER" id="PTHR19444">
    <property type="entry name" value="UNC-93 RELATED"/>
    <property type="match status" value="1"/>
</dbReference>
<evidence type="ECO:0000256" key="1">
    <source>
        <dbReference type="ARBA" id="ARBA00004141"/>
    </source>
</evidence>
<keyword evidence="5 6" id="KW-0472">Membrane</keyword>
<feature type="transmembrane region" description="Helical" evidence="6">
    <location>
        <begin position="63"/>
        <end position="80"/>
    </location>
</feature>
<evidence type="ECO:0000259" key="7">
    <source>
        <dbReference type="PROSITE" id="PS50055"/>
    </source>
</evidence>
<protein>
    <recommendedName>
        <fullName evidence="7">Tyrosine-protein phosphatase domain-containing protein</fullName>
    </recommendedName>
</protein>
<dbReference type="PANTHER" id="PTHR19444:SF13">
    <property type="entry name" value="PROTEIN UNC-93 HOMOLOG A"/>
    <property type="match status" value="1"/>
</dbReference>
<evidence type="ECO:0000256" key="4">
    <source>
        <dbReference type="ARBA" id="ARBA00022989"/>
    </source>
</evidence>
<evidence type="ECO:0000256" key="3">
    <source>
        <dbReference type="ARBA" id="ARBA00022692"/>
    </source>
</evidence>
<comment type="caution">
    <text evidence="8">The sequence shown here is derived from an EMBL/GenBank/DDBJ whole genome shotgun (WGS) entry which is preliminary data.</text>
</comment>
<keyword evidence="9" id="KW-1185">Reference proteome</keyword>
<organism evidence="8 9">
    <name type="scientific">Potamilus streckersoni</name>
    <dbReference type="NCBI Taxonomy" id="2493646"/>
    <lineage>
        <taxon>Eukaryota</taxon>
        <taxon>Metazoa</taxon>
        <taxon>Spiralia</taxon>
        <taxon>Lophotrochozoa</taxon>
        <taxon>Mollusca</taxon>
        <taxon>Bivalvia</taxon>
        <taxon>Autobranchia</taxon>
        <taxon>Heteroconchia</taxon>
        <taxon>Palaeoheterodonta</taxon>
        <taxon>Unionida</taxon>
        <taxon>Unionoidea</taxon>
        <taxon>Unionidae</taxon>
        <taxon>Ambleminae</taxon>
        <taxon>Lampsilini</taxon>
        <taxon>Potamilus</taxon>
    </lineage>
</organism>
<dbReference type="InterPro" id="IPR036259">
    <property type="entry name" value="MFS_trans_sf"/>
</dbReference>
<reference evidence="8" key="1">
    <citation type="journal article" date="2021" name="Genome Biol. Evol.">
        <title>A High-Quality Reference Genome for a Parasitic Bivalve with Doubly Uniparental Inheritance (Bivalvia: Unionida).</title>
        <authorList>
            <person name="Smith C.H."/>
        </authorList>
    </citation>
    <scope>NUCLEOTIDE SEQUENCE</scope>
    <source>
        <strain evidence="8">CHS0354</strain>
    </source>
</reference>
<gene>
    <name evidence="8" type="ORF">CHS0354_030268</name>
</gene>